<proteinExistence type="predicted"/>
<protein>
    <submittedName>
        <fullName evidence="4">Pro-melanin-concentrating hormone, like</fullName>
    </submittedName>
</protein>
<dbReference type="InterPro" id="IPR005456">
    <property type="entry name" value="Prepro-melanin_conc_hormone"/>
</dbReference>
<dbReference type="OMA" id="ECHTDSI"/>
<reference evidence="4" key="1">
    <citation type="submission" date="2025-08" db="UniProtKB">
        <authorList>
            <consortium name="Ensembl"/>
        </authorList>
    </citation>
    <scope>IDENTIFICATION</scope>
</reference>
<name>A0A9J7ZMN8_CYPCA</name>
<dbReference type="Ensembl" id="ENSCCRT00000150553.1">
    <property type="protein sequence ID" value="ENSCCRP00000130455.1"/>
    <property type="gene ID" value="ENSCCRG00000060196.1"/>
</dbReference>
<dbReference type="GO" id="GO:0031777">
    <property type="term" value="F:type 1 melanin-concentrating hormone receptor binding"/>
    <property type="evidence" value="ECO:0007669"/>
    <property type="project" value="TreeGrafter"/>
</dbReference>
<keyword evidence="3" id="KW-0527">Neuropeptide</keyword>
<reference evidence="4" key="2">
    <citation type="submission" date="2025-09" db="UniProtKB">
        <authorList>
            <consortium name="Ensembl"/>
        </authorList>
    </citation>
    <scope>IDENTIFICATION</scope>
</reference>
<dbReference type="PANTHER" id="PTHR12091">
    <property type="entry name" value="MELANIN-CONCENTRATING HORMONE"/>
    <property type="match status" value="1"/>
</dbReference>
<keyword evidence="2" id="KW-0732">Signal</keyword>
<dbReference type="PRINTS" id="PR01641">
    <property type="entry name" value="PROMCHFAMILY"/>
</dbReference>
<dbReference type="AlphaFoldDB" id="A0A9J7ZMN8"/>
<dbReference type="GO" id="GO:0007268">
    <property type="term" value="P:chemical synaptic transmission"/>
    <property type="evidence" value="ECO:0007669"/>
    <property type="project" value="InterPro"/>
</dbReference>
<dbReference type="GO" id="GO:0045202">
    <property type="term" value="C:synapse"/>
    <property type="evidence" value="ECO:0007669"/>
    <property type="project" value="GOC"/>
</dbReference>
<dbReference type="GO" id="GO:0007218">
    <property type="term" value="P:neuropeptide signaling pathway"/>
    <property type="evidence" value="ECO:0007669"/>
    <property type="project" value="UniProtKB-KW"/>
</dbReference>
<sequence>MAGRPIKMDQVANIIRPACKTSQETAAEPLKKHSGSRMKLSVGTVLITVALLSESYFRTAAIPMTKAEDTEPDLQGLSESLEENSLGSAPGNSRIIVVADSNLLRTLTSLNRGLPHLSLPESLLSTERRDVGTDLSPSIAIIKRDTMRCMVGRVYRPCWEV</sequence>
<evidence type="ECO:0000256" key="3">
    <source>
        <dbReference type="ARBA" id="ARBA00023320"/>
    </source>
</evidence>
<evidence type="ECO:0000256" key="2">
    <source>
        <dbReference type="ARBA" id="ARBA00022729"/>
    </source>
</evidence>
<keyword evidence="5" id="KW-1185">Reference proteome</keyword>
<dbReference type="Proteomes" id="UP001108240">
    <property type="component" value="Unplaced"/>
</dbReference>
<dbReference type="GeneTree" id="ENSGT00390000004984"/>
<dbReference type="PANTHER" id="PTHR12091:SF0">
    <property type="entry name" value="PRO-MCH"/>
    <property type="match status" value="1"/>
</dbReference>
<evidence type="ECO:0000313" key="4">
    <source>
        <dbReference type="Ensembl" id="ENSCCRP00000130455.1"/>
    </source>
</evidence>
<organism evidence="4 5">
    <name type="scientific">Cyprinus carpio carpio</name>
    <dbReference type="NCBI Taxonomy" id="630221"/>
    <lineage>
        <taxon>Eukaryota</taxon>
        <taxon>Metazoa</taxon>
        <taxon>Chordata</taxon>
        <taxon>Craniata</taxon>
        <taxon>Vertebrata</taxon>
        <taxon>Euteleostomi</taxon>
        <taxon>Actinopterygii</taxon>
        <taxon>Neopterygii</taxon>
        <taxon>Teleostei</taxon>
        <taxon>Ostariophysi</taxon>
        <taxon>Cypriniformes</taxon>
        <taxon>Cyprinidae</taxon>
        <taxon>Cyprininae</taxon>
        <taxon>Cyprinus</taxon>
    </lineage>
</organism>
<dbReference type="Pfam" id="PF05824">
    <property type="entry name" value="Pro-MCH"/>
    <property type="match status" value="1"/>
</dbReference>
<dbReference type="GO" id="GO:0030354">
    <property type="term" value="F:melanin-concentrating hormone activity"/>
    <property type="evidence" value="ECO:0007669"/>
    <property type="project" value="InterPro"/>
</dbReference>
<evidence type="ECO:0000256" key="1">
    <source>
        <dbReference type="ARBA" id="ARBA00002122"/>
    </source>
</evidence>
<comment type="function">
    <text evidence="1">Plays a role in skin pigmentation by antagonizing the action of melanotropin alpha. Induces melanin concentration within the melanophores. May participate in the control of the hypothalamo-pituitary adrenal gland axis by inhibiting the release of ACTH.</text>
</comment>
<evidence type="ECO:0000313" key="5">
    <source>
        <dbReference type="Proteomes" id="UP001108240"/>
    </source>
</evidence>
<accession>A0A9J7ZMN8</accession>